<accession>A0A0N5CFL6</accession>
<proteinExistence type="predicted"/>
<reference evidence="2" key="1">
    <citation type="submission" date="2017-02" db="UniProtKB">
        <authorList>
            <consortium name="WormBaseParasite"/>
        </authorList>
    </citation>
    <scope>IDENTIFICATION</scope>
</reference>
<evidence type="ECO:0000313" key="2">
    <source>
        <dbReference type="WBParaSite" id="SPAL_0001665200.1"/>
    </source>
</evidence>
<dbReference type="AlphaFoldDB" id="A0A0N5CFL6"/>
<organism evidence="1 2">
    <name type="scientific">Strongyloides papillosus</name>
    <name type="common">Intestinal threadworm</name>
    <dbReference type="NCBI Taxonomy" id="174720"/>
    <lineage>
        <taxon>Eukaryota</taxon>
        <taxon>Metazoa</taxon>
        <taxon>Ecdysozoa</taxon>
        <taxon>Nematoda</taxon>
        <taxon>Chromadorea</taxon>
        <taxon>Rhabditida</taxon>
        <taxon>Tylenchina</taxon>
        <taxon>Panagrolaimomorpha</taxon>
        <taxon>Strongyloidoidea</taxon>
        <taxon>Strongyloididae</taxon>
        <taxon>Strongyloides</taxon>
    </lineage>
</organism>
<name>A0A0N5CFL6_STREA</name>
<dbReference type="Proteomes" id="UP000046392">
    <property type="component" value="Unplaced"/>
</dbReference>
<sequence>KLLCDSLTKNSVVPIKNIFITKEKGSKTTENNSNVAVKVSETSKNLTELSQVQSTSIEQDASRTGNVDIIYTKPKHVSIFHAVLSKPTSAV</sequence>
<protein>
    <submittedName>
        <fullName evidence="2">BRCA2</fullName>
    </submittedName>
</protein>
<keyword evidence="1" id="KW-1185">Reference proteome</keyword>
<dbReference type="WBParaSite" id="SPAL_0001665200.1">
    <property type="protein sequence ID" value="SPAL_0001665200.1"/>
    <property type="gene ID" value="SPAL_0001665200"/>
</dbReference>
<evidence type="ECO:0000313" key="1">
    <source>
        <dbReference type="Proteomes" id="UP000046392"/>
    </source>
</evidence>